<dbReference type="SUPFAM" id="SSF54211">
    <property type="entry name" value="Ribosomal protein S5 domain 2-like"/>
    <property type="match status" value="1"/>
</dbReference>
<dbReference type="PRINTS" id="PR00960">
    <property type="entry name" value="LMBPPROTEIN"/>
</dbReference>
<dbReference type="GO" id="GO:0005829">
    <property type="term" value="C:cytosol"/>
    <property type="evidence" value="ECO:0007669"/>
    <property type="project" value="TreeGrafter"/>
</dbReference>
<protein>
    <recommendedName>
        <fullName evidence="3">GHMP kinase N-terminal domain-containing protein</fullName>
    </recommendedName>
</protein>
<dbReference type="Gene3D" id="3.30.230.120">
    <property type="match status" value="1"/>
</dbReference>
<dbReference type="EMBL" id="LAZR01060248">
    <property type="protein sequence ID" value="KKK66088.1"/>
    <property type="molecule type" value="Genomic_DNA"/>
</dbReference>
<keyword evidence="1" id="KW-0547">Nucleotide-binding</keyword>
<evidence type="ECO:0000313" key="4">
    <source>
        <dbReference type="EMBL" id="KKK66088.1"/>
    </source>
</evidence>
<evidence type="ECO:0000256" key="2">
    <source>
        <dbReference type="ARBA" id="ARBA00022840"/>
    </source>
</evidence>
<dbReference type="PANTHER" id="PTHR10457">
    <property type="entry name" value="MEVALONATE KINASE/GALACTOKINASE"/>
    <property type="match status" value="1"/>
</dbReference>
<reference evidence="4" key="1">
    <citation type="journal article" date="2015" name="Nature">
        <title>Complex archaea that bridge the gap between prokaryotes and eukaryotes.</title>
        <authorList>
            <person name="Spang A."/>
            <person name="Saw J.H."/>
            <person name="Jorgensen S.L."/>
            <person name="Zaremba-Niedzwiedzka K."/>
            <person name="Martijn J."/>
            <person name="Lind A.E."/>
            <person name="van Eijk R."/>
            <person name="Schleper C."/>
            <person name="Guy L."/>
            <person name="Ettema T.J."/>
        </authorList>
    </citation>
    <scope>NUCLEOTIDE SEQUENCE</scope>
</reference>
<dbReference type="AlphaFoldDB" id="A0A0F8XB98"/>
<feature type="non-terminal residue" evidence="4">
    <location>
        <position position="174"/>
    </location>
</feature>
<dbReference type="GO" id="GO:0005524">
    <property type="term" value="F:ATP binding"/>
    <property type="evidence" value="ECO:0007669"/>
    <property type="project" value="UniProtKB-KW"/>
</dbReference>
<proteinExistence type="predicted"/>
<name>A0A0F8XB98_9ZZZZ</name>
<evidence type="ECO:0000256" key="1">
    <source>
        <dbReference type="ARBA" id="ARBA00022741"/>
    </source>
</evidence>
<dbReference type="InterPro" id="IPR001174">
    <property type="entry name" value="HddA/FKP"/>
</dbReference>
<dbReference type="InterPro" id="IPR020568">
    <property type="entry name" value="Ribosomal_Su5_D2-typ_SF"/>
</dbReference>
<gene>
    <name evidence="4" type="ORF">LCGC14_2967620</name>
</gene>
<feature type="domain" description="GHMP kinase N-terminal" evidence="3">
    <location>
        <begin position="74"/>
        <end position="157"/>
    </location>
</feature>
<dbReference type="GO" id="GO:0004335">
    <property type="term" value="F:galactokinase activity"/>
    <property type="evidence" value="ECO:0007669"/>
    <property type="project" value="TreeGrafter"/>
</dbReference>
<organism evidence="4">
    <name type="scientific">marine sediment metagenome</name>
    <dbReference type="NCBI Taxonomy" id="412755"/>
    <lineage>
        <taxon>unclassified sequences</taxon>
        <taxon>metagenomes</taxon>
        <taxon>ecological metagenomes</taxon>
    </lineage>
</organism>
<dbReference type="PANTHER" id="PTHR10457:SF29">
    <property type="entry name" value="LMBP PROTEIN"/>
    <property type="match status" value="1"/>
</dbReference>
<dbReference type="Pfam" id="PF00288">
    <property type="entry name" value="GHMP_kinases_N"/>
    <property type="match status" value="1"/>
</dbReference>
<dbReference type="GO" id="GO:0006012">
    <property type="term" value="P:galactose metabolic process"/>
    <property type="evidence" value="ECO:0007669"/>
    <property type="project" value="TreeGrafter"/>
</dbReference>
<sequence length="174" mass="18650">MILVRTPLRVSFAGGGTDLPAYYQKGEVGAVTNAAIGAYIYVTLGKHWDPKRIRLSYSKTENVGTVREISHELVREAMHHFGAETGLEITTIGQIPGKGTGLGSSSSTTVGIYHALAAHRGMDPSAEWLAEAACTVELMLLKHPGGKQDQYAAAFGGINHMTFNPKGRVTVKEI</sequence>
<evidence type="ECO:0000259" key="3">
    <source>
        <dbReference type="Pfam" id="PF00288"/>
    </source>
</evidence>
<comment type="caution">
    <text evidence="4">The sequence shown here is derived from an EMBL/GenBank/DDBJ whole genome shotgun (WGS) entry which is preliminary data.</text>
</comment>
<dbReference type="InterPro" id="IPR006204">
    <property type="entry name" value="GHMP_kinase_N_dom"/>
</dbReference>
<keyword evidence="2" id="KW-0067">ATP-binding</keyword>
<accession>A0A0F8XB98</accession>